<evidence type="ECO:0000256" key="3">
    <source>
        <dbReference type="ARBA" id="ARBA00023239"/>
    </source>
</evidence>
<evidence type="ECO:0000256" key="1">
    <source>
        <dbReference type="ARBA" id="ARBA00022793"/>
    </source>
</evidence>
<dbReference type="Gene3D" id="3.40.50.970">
    <property type="match status" value="2"/>
</dbReference>
<dbReference type="NCBIfam" id="TIGR03297">
    <property type="entry name" value="Ppyr-DeCO2ase"/>
    <property type="match status" value="1"/>
</dbReference>
<dbReference type="PANTHER" id="PTHR42818:SF1">
    <property type="entry name" value="SULFOPYRUVATE DECARBOXYLASE"/>
    <property type="match status" value="1"/>
</dbReference>
<dbReference type="InterPro" id="IPR017684">
    <property type="entry name" value="Phosphono-pyrv_decarboxylase"/>
</dbReference>
<reference evidence="7 8" key="3">
    <citation type="submission" date="2017-03" db="EMBL/GenBank/DDBJ databases">
        <authorList>
            <person name="Regsiter A."/>
            <person name="William W."/>
        </authorList>
    </citation>
    <scope>NUCLEOTIDE SEQUENCE [LARGE SCALE GENOMIC DNA]</scope>
    <source>
        <strain evidence="7">PRJEB5721</strain>
    </source>
</reference>
<dbReference type="GO" id="GO:0033980">
    <property type="term" value="F:phosphonopyruvate decarboxylase activity"/>
    <property type="evidence" value="ECO:0007669"/>
    <property type="project" value="InterPro"/>
</dbReference>
<evidence type="ECO:0000313" key="7">
    <source>
        <dbReference type="EMBL" id="SMH64499.1"/>
    </source>
</evidence>
<organism evidence="6">
    <name type="scientific">Acidithiobacillus ferrivorans</name>
    <dbReference type="NCBI Taxonomy" id="160808"/>
    <lineage>
        <taxon>Bacteria</taxon>
        <taxon>Pseudomonadati</taxon>
        <taxon>Pseudomonadota</taxon>
        <taxon>Acidithiobacillia</taxon>
        <taxon>Acidithiobacillales</taxon>
        <taxon>Acidithiobacillaceae</taxon>
        <taxon>Acidithiobacillus</taxon>
    </lineage>
</organism>
<dbReference type="GO" id="GO:0030976">
    <property type="term" value="F:thiamine pyrophosphate binding"/>
    <property type="evidence" value="ECO:0007669"/>
    <property type="project" value="InterPro"/>
</dbReference>
<dbReference type="EMBL" id="LT841305">
    <property type="protein sequence ID" value="SMH64499.1"/>
    <property type="molecule type" value="Genomic_DNA"/>
</dbReference>
<protein>
    <submittedName>
        <fullName evidence="6">Phosphonopyruvate decarboxylase</fullName>
    </submittedName>
</protein>
<dbReference type="Pfam" id="PF02776">
    <property type="entry name" value="TPP_enzyme_N"/>
    <property type="match status" value="1"/>
</dbReference>
<reference evidence="6" key="1">
    <citation type="submission" date="2014-03" db="EMBL/GenBank/DDBJ databases">
        <authorList>
            <person name="Genoscope - CEA"/>
        </authorList>
    </citation>
    <scope>NUCLEOTIDE SEQUENCE [LARGE SCALE GENOMIC DNA]</scope>
    <source>
        <strain evidence="6">CF27</strain>
    </source>
</reference>
<evidence type="ECO:0000256" key="2">
    <source>
        <dbReference type="ARBA" id="ARBA00023052"/>
    </source>
</evidence>
<dbReference type="CDD" id="cd07035">
    <property type="entry name" value="TPP_PYR_POX_like"/>
    <property type="match status" value="1"/>
</dbReference>
<dbReference type="InterPro" id="IPR012001">
    <property type="entry name" value="Thiamin_PyroP_enz_TPP-bd_dom"/>
</dbReference>
<feature type="domain" description="Thiamine pyrophosphate enzyme TPP-binding" evidence="4">
    <location>
        <begin position="237"/>
        <end position="351"/>
    </location>
</feature>
<accession>A0A060UQD3</accession>
<dbReference type="InterPro" id="IPR029061">
    <property type="entry name" value="THDP-binding"/>
</dbReference>
<dbReference type="Pfam" id="PF02775">
    <property type="entry name" value="TPP_enzyme_C"/>
    <property type="match status" value="1"/>
</dbReference>
<dbReference type="EMBL" id="CCCS020000035">
    <property type="protein sequence ID" value="CDQ10471.1"/>
    <property type="molecule type" value="Genomic_DNA"/>
</dbReference>
<reference evidence="6" key="2">
    <citation type="submission" date="2014-07" db="EMBL/GenBank/DDBJ databases">
        <title>Initial genome analysis of the psychrotolerant acidophile Acidithiobacillus ferrivorans CF27: insights into iron and sulfur oxidation pathways and into biofilm formation.</title>
        <authorList>
            <person name="Talla E."/>
            <person name="Hedrich S."/>
            <person name="Mangenot S."/>
            <person name="Ji B."/>
            <person name="Johnson D.B."/>
            <person name="Barbe V."/>
            <person name="Bonnefoy V."/>
        </authorList>
    </citation>
    <scope>NUCLEOTIDE SEQUENCE [LARGE SCALE GENOMIC DNA]</scope>
    <source>
        <strain evidence="6">CF27</strain>
    </source>
</reference>
<dbReference type="GO" id="GO:0032923">
    <property type="term" value="P:organic phosphonate biosynthetic process"/>
    <property type="evidence" value="ECO:0007669"/>
    <property type="project" value="InterPro"/>
</dbReference>
<keyword evidence="1" id="KW-0210">Decarboxylase</keyword>
<dbReference type="AlphaFoldDB" id="A0A060UQD3"/>
<gene>
    <name evidence="6" type="primary">fom</name>
    <name evidence="7" type="ORF">AFERRI_10532</name>
    <name evidence="6" type="ORF">AFERRI_400252</name>
</gene>
<keyword evidence="6" id="KW-0670">Pyruvate</keyword>
<evidence type="ECO:0000259" key="4">
    <source>
        <dbReference type="Pfam" id="PF02775"/>
    </source>
</evidence>
<dbReference type="RefSeq" id="WP_035192977.1">
    <property type="nucleotide sequence ID" value="NZ_CCCS020000035.1"/>
</dbReference>
<dbReference type="Proteomes" id="UP000193925">
    <property type="component" value="Chromosome AFERRI"/>
</dbReference>
<dbReference type="PANTHER" id="PTHR42818">
    <property type="entry name" value="SULFOPYRUVATE DECARBOXYLASE SUBUNIT ALPHA"/>
    <property type="match status" value="1"/>
</dbReference>
<dbReference type="InterPro" id="IPR011766">
    <property type="entry name" value="TPP_enzyme_TPP-bd"/>
</dbReference>
<sequence length="382" mass="40861">MINPSSLLCLLHAHGVRFITGVPDSLLKPFITEIDNCGPHLFKHMPAFSEGAAIALAAGHHLATGHLPVVYMQNSGLGNAINPLVSVCSSEVHGIPMLLVIGWRGEIPEIGGQVHDEPQHSLQGLITLQQLELLHIPMEVLSSDSQENIILPPLLEIARRESRPVALVVRSNVLKSDGEARPEQNPFGLLELTRDAAICACAEHLPPNIPIICTTGMASRELHEFRMRQGLEAGSDFLVVGGMGLASMIALGVLQAEKVPKVMCIDGDGAASMHLGGIPYTSRHPGIIHVLINNGCHDSVGGFSTVGQWLNFSDLAKACGFTNTARVQSMFELRNAVSAAITSDTASFIEILCRPGNRVGIGRPGSPQQAKVAFANFLRNIH</sequence>
<evidence type="ECO:0000313" key="8">
    <source>
        <dbReference type="Proteomes" id="UP000193925"/>
    </source>
</evidence>
<feature type="domain" description="Thiamine pyrophosphate enzyme N-terminal TPP-binding" evidence="5">
    <location>
        <begin position="8"/>
        <end position="107"/>
    </location>
</feature>
<proteinExistence type="predicted"/>
<keyword evidence="8" id="KW-1185">Reference proteome</keyword>
<dbReference type="SUPFAM" id="SSF52518">
    <property type="entry name" value="Thiamin diphosphate-binding fold (THDP-binding)"/>
    <property type="match status" value="2"/>
</dbReference>
<evidence type="ECO:0000313" key="6">
    <source>
        <dbReference type="EMBL" id="CDQ10471.1"/>
    </source>
</evidence>
<name>A0A060UQD3_9PROT</name>
<keyword evidence="3" id="KW-0456">Lyase</keyword>
<keyword evidence="2" id="KW-0786">Thiamine pyrophosphate</keyword>
<dbReference type="InterPro" id="IPR051818">
    <property type="entry name" value="TPP_dependent_decarboxylase"/>
</dbReference>
<evidence type="ECO:0000259" key="5">
    <source>
        <dbReference type="Pfam" id="PF02776"/>
    </source>
</evidence>